<evidence type="ECO:0000256" key="14">
    <source>
        <dbReference type="ARBA" id="ARBA00023125"/>
    </source>
</evidence>
<evidence type="ECO:0000256" key="3">
    <source>
        <dbReference type="ARBA" id="ARBA00001954"/>
    </source>
</evidence>
<feature type="region of interest" description="Disordered" evidence="33">
    <location>
        <begin position="72"/>
        <end position="92"/>
    </location>
</feature>
<evidence type="ECO:0000313" key="35">
    <source>
        <dbReference type="EMBL" id="KAF5923004.1"/>
    </source>
</evidence>
<comment type="function">
    <text evidence="24">Mediates the hydrolysis of oxidized nucleoside diphosphate derivatives. Hydrolyzes 8-oxo-7,8-dihydroguanine (8-oxo-Gua)-containing deoxyribo- and ribonucleoside diphosphates to the monophosphates. Hydrolyzes 8-oxo-dGDP and 8-oxo-GDP with the same efficiencies. Also hydrolyzes 8-OH-dADP and 2-OH-dADP. Exhibited no or minimal hydrolysis activity against 8-oxo-dGTP, 8-oxo-GTP, dGTP, GTP, dGDP and GDP. Probably removes oxidized guanine nucleotides from both the DNA and RNA precursor pools.</text>
</comment>
<evidence type="ECO:0000256" key="19">
    <source>
        <dbReference type="ARBA" id="ARBA00047648"/>
    </source>
</evidence>
<dbReference type="InterPro" id="IPR020476">
    <property type="entry name" value="Nudix_hydrolase"/>
</dbReference>
<evidence type="ECO:0000256" key="22">
    <source>
        <dbReference type="ARBA" id="ARBA00051185"/>
    </source>
</evidence>
<evidence type="ECO:0000256" key="26">
    <source>
        <dbReference type="ARBA" id="ARBA00066482"/>
    </source>
</evidence>
<dbReference type="Gene3D" id="3.90.79.10">
    <property type="entry name" value="Nucleoside Triphosphate Pyrophosphohydrolase"/>
    <property type="match status" value="1"/>
</dbReference>
<dbReference type="SUPFAM" id="SSF51197">
    <property type="entry name" value="Clavaminate synthase-like"/>
    <property type="match status" value="1"/>
</dbReference>
<dbReference type="CDD" id="cd04671">
    <property type="entry name" value="NUDIX_8DGDPP_Nudt18"/>
    <property type="match status" value="1"/>
</dbReference>
<keyword evidence="6" id="KW-0479">Metal-binding</keyword>
<keyword evidence="8" id="KW-0378">Hydrolase</keyword>
<evidence type="ECO:0000313" key="36">
    <source>
        <dbReference type="Proteomes" id="UP000551758"/>
    </source>
</evidence>
<dbReference type="AlphaFoldDB" id="A0A7J7F5H5"/>
<comment type="catalytic activity">
    <reaction evidence="22">
        <text>8-oxo-GDP + H2O = 8-oxo-GMP + phosphate + H(+)</text>
        <dbReference type="Rhea" id="RHEA:62356"/>
        <dbReference type="ChEBI" id="CHEBI:15377"/>
        <dbReference type="ChEBI" id="CHEBI:15378"/>
        <dbReference type="ChEBI" id="CHEBI:43474"/>
        <dbReference type="ChEBI" id="CHEBI:143554"/>
        <dbReference type="ChEBI" id="CHEBI:145694"/>
        <dbReference type="EC" id="3.6.1.58"/>
    </reaction>
    <physiologicalReaction direction="left-to-right" evidence="22">
        <dbReference type="Rhea" id="RHEA:62357"/>
    </physiologicalReaction>
</comment>
<dbReference type="PRINTS" id="PR00502">
    <property type="entry name" value="NUDIXFAMILY"/>
</dbReference>
<feature type="compositionally biased region" description="Basic and acidic residues" evidence="33">
    <location>
        <begin position="78"/>
        <end position="88"/>
    </location>
</feature>
<dbReference type="GO" id="GO:0140683">
    <property type="term" value="F:histone H3K9me/H3K9me2 demethylase activity"/>
    <property type="evidence" value="ECO:0007669"/>
    <property type="project" value="UniProtKB-EC"/>
</dbReference>
<evidence type="ECO:0000256" key="21">
    <source>
        <dbReference type="ARBA" id="ARBA00050338"/>
    </source>
</evidence>
<evidence type="ECO:0000256" key="17">
    <source>
        <dbReference type="ARBA" id="ARBA00023242"/>
    </source>
</evidence>
<keyword evidence="14" id="KW-0238">DNA-binding</keyword>
<comment type="catalytic activity">
    <reaction evidence="20">
        <text>8-oxo-dGDP + H2O = 8-oxo-dGMP + phosphate + H(+)</text>
        <dbReference type="Rhea" id="RHEA:32063"/>
        <dbReference type="ChEBI" id="CHEBI:15377"/>
        <dbReference type="ChEBI" id="CHEBI:15378"/>
        <dbReference type="ChEBI" id="CHEBI:43474"/>
        <dbReference type="ChEBI" id="CHEBI:63224"/>
        <dbReference type="ChEBI" id="CHEBI:63715"/>
        <dbReference type="EC" id="3.6.1.58"/>
    </reaction>
    <physiologicalReaction direction="left-to-right" evidence="20">
        <dbReference type="Rhea" id="RHEA:32064"/>
    </physiologicalReaction>
</comment>
<comment type="catalytic activity">
    <reaction evidence="21">
        <text>8-oxo-dADP + H2O = 8-oxo-dAMP + phosphate + H(+)</text>
        <dbReference type="Rhea" id="RHEA:35219"/>
        <dbReference type="ChEBI" id="CHEBI:15377"/>
        <dbReference type="ChEBI" id="CHEBI:15378"/>
        <dbReference type="ChEBI" id="CHEBI:43474"/>
        <dbReference type="ChEBI" id="CHEBI:71361"/>
        <dbReference type="ChEBI" id="CHEBI:71362"/>
    </reaction>
    <physiologicalReaction direction="left-to-right" evidence="21">
        <dbReference type="Rhea" id="RHEA:35220"/>
    </physiologicalReaction>
</comment>
<evidence type="ECO:0000256" key="13">
    <source>
        <dbReference type="ARBA" id="ARBA00023015"/>
    </source>
</evidence>
<feature type="region of interest" description="Disordered" evidence="33">
    <location>
        <begin position="347"/>
        <end position="369"/>
    </location>
</feature>
<keyword evidence="16" id="KW-0464">Manganese</keyword>
<comment type="cofactor">
    <cofactor evidence="3">
        <name>Fe(2+)</name>
        <dbReference type="ChEBI" id="CHEBI:29033"/>
    </cofactor>
</comment>
<evidence type="ECO:0000256" key="15">
    <source>
        <dbReference type="ARBA" id="ARBA00023163"/>
    </source>
</evidence>
<dbReference type="FunFam" id="2.60.120.650:FF:000017">
    <property type="entry name" value="lysine-specific demethylase hairless isoform X1"/>
    <property type="match status" value="1"/>
</dbReference>
<keyword evidence="15" id="KW-0804">Transcription</keyword>
<proteinExistence type="inferred from homology"/>
<dbReference type="PANTHER" id="PTHR22769">
    <property type="entry name" value="MUTT/NUDIX HYDROLASE"/>
    <property type="match status" value="1"/>
</dbReference>
<evidence type="ECO:0000256" key="32">
    <source>
        <dbReference type="ARBA" id="ARBA00083158"/>
    </source>
</evidence>
<dbReference type="PROSITE" id="PS00893">
    <property type="entry name" value="NUDIX_BOX"/>
    <property type="match status" value="1"/>
</dbReference>
<dbReference type="SUPFAM" id="SSF55811">
    <property type="entry name" value="Nudix"/>
    <property type="match status" value="1"/>
</dbReference>
<name>A0A7J7F5H5_DICBM</name>
<evidence type="ECO:0000256" key="12">
    <source>
        <dbReference type="ARBA" id="ARBA00023004"/>
    </source>
</evidence>
<dbReference type="GO" id="GO:0008270">
    <property type="term" value="F:zinc ion binding"/>
    <property type="evidence" value="ECO:0007669"/>
    <property type="project" value="UniProtKB-KW"/>
</dbReference>
<dbReference type="EC" id="3.6.1.58" evidence="26"/>
<evidence type="ECO:0000256" key="16">
    <source>
        <dbReference type="ARBA" id="ARBA00023211"/>
    </source>
</evidence>
<evidence type="ECO:0000259" key="34">
    <source>
        <dbReference type="PROSITE" id="PS51462"/>
    </source>
</evidence>
<feature type="compositionally biased region" description="Basic and acidic residues" evidence="33">
    <location>
        <begin position="283"/>
        <end position="298"/>
    </location>
</feature>
<reference evidence="35 36" key="1">
    <citation type="journal article" date="2020" name="Mol. Biol. Evol.">
        <title>Interspecific Gene Flow and the Evolution of Specialization in Black and White Rhinoceros.</title>
        <authorList>
            <person name="Moodley Y."/>
            <person name="Westbury M.V."/>
            <person name="Russo I.M."/>
            <person name="Gopalakrishnan S."/>
            <person name="Rakotoarivelo A."/>
            <person name="Olsen R.A."/>
            <person name="Prost S."/>
            <person name="Tunstall T."/>
            <person name="Ryder O.A."/>
            <person name="Dalen L."/>
            <person name="Bruford M.W."/>
        </authorList>
    </citation>
    <scope>NUCLEOTIDE SEQUENCE [LARGE SCALE GENOMIC DNA]</scope>
    <source>
        <strain evidence="35">SBR-YM</strain>
        <tissue evidence="35">Skin</tissue>
    </source>
</reference>
<dbReference type="Proteomes" id="UP000551758">
    <property type="component" value="Unassembled WGS sequence"/>
</dbReference>
<comment type="function">
    <text evidence="25">Histone demethylase that specifically demethylates both mono- and dimethylated 'Lys-9' of histone H3. May act as a transcription regulator controlling hair biology (via targeting of collagens), neural activity, and cell cycle.</text>
</comment>
<protein>
    <recommendedName>
        <fullName evidence="27">8-oxo-dGDP phosphatase NUDT18</fullName>
        <ecNumber evidence="18">1.14.11.65</ecNumber>
        <ecNumber evidence="26">3.6.1.58</ecNumber>
    </recommendedName>
    <alternativeName>
        <fullName evidence="32">2-hydroxy-dADP phosphatase</fullName>
    </alternativeName>
    <alternativeName>
        <fullName evidence="29">7,8-dihydro-8-oxoguanine phosphatase</fullName>
    </alternativeName>
    <alternativeName>
        <fullName evidence="28">Lysine-specific demethylase hairless</fullName>
    </alternativeName>
    <alternativeName>
        <fullName evidence="31">Nucleoside diphosphate-linked moiety X motif 18</fullName>
    </alternativeName>
    <alternativeName>
        <fullName evidence="30">[histone H3]-dimethyl-L-lysine(9) demethylase hairless</fullName>
    </alternativeName>
</protein>
<evidence type="ECO:0000256" key="28">
    <source>
        <dbReference type="ARBA" id="ARBA00074395"/>
    </source>
</evidence>
<evidence type="ECO:0000256" key="29">
    <source>
        <dbReference type="ARBA" id="ARBA00076305"/>
    </source>
</evidence>
<organism evidence="35 36">
    <name type="scientific">Diceros bicornis minor</name>
    <name type="common">South-central black rhinoceros</name>
    <dbReference type="NCBI Taxonomy" id="77932"/>
    <lineage>
        <taxon>Eukaryota</taxon>
        <taxon>Metazoa</taxon>
        <taxon>Chordata</taxon>
        <taxon>Craniata</taxon>
        <taxon>Vertebrata</taxon>
        <taxon>Euteleostomi</taxon>
        <taxon>Mammalia</taxon>
        <taxon>Eutheria</taxon>
        <taxon>Laurasiatheria</taxon>
        <taxon>Perissodactyla</taxon>
        <taxon>Rhinocerotidae</taxon>
        <taxon>Diceros</taxon>
    </lineage>
</organism>
<dbReference type="SMART" id="SM00558">
    <property type="entry name" value="JmjC"/>
    <property type="match status" value="1"/>
</dbReference>
<evidence type="ECO:0000256" key="33">
    <source>
        <dbReference type="SAM" id="MobiDB-lite"/>
    </source>
</evidence>
<dbReference type="PROSITE" id="PS51462">
    <property type="entry name" value="NUDIX"/>
    <property type="match status" value="1"/>
</dbReference>
<evidence type="ECO:0000256" key="8">
    <source>
        <dbReference type="ARBA" id="ARBA00022801"/>
    </source>
</evidence>
<accession>A0A7J7F5H5</accession>
<evidence type="ECO:0000256" key="6">
    <source>
        <dbReference type="ARBA" id="ARBA00022723"/>
    </source>
</evidence>
<dbReference type="PANTHER" id="PTHR22769:SF56">
    <property type="entry name" value="8-OXO-DGDP PHOSPHATASE NUDT18"/>
    <property type="match status" value="1"/>
</dbReference>
<dbReference type="InterPro" id="IPR000086">
    <property type="entry name" value="NUDIX_hydrolase_dom"/>
</dbReference>
<evidence type="ECO:0000256" key="9">
    <source>
        <dbReference type="ARBA" id="ARBA00022833"/>
    </source>
</evidence>
<comment type="similarity">
    <text evidence="5">Belongs to the Nudix hydrolase family.</text>
</comment>
<dbReference type="EMBL" id="JACDTQ010001374">
    <property type="protein sequence ID" value="KAF5923004.1"/>
    <property type="molecule type" value="Genomic_DNA"/>
</dbReference>
<comment type="catalytic activity">
    <reaction evidence="19">
        <text>N(6),N(6)-dimethyl-L-lysyl(9)-[histone H3] + 2 2-oxoglutarate + 2 O2 = L-lysyl(9)-[histone H3] + 2 formaldehyde + 2 succinate + 2 CO2</text>
        <dbReference type="Rhea" id="RHEA:60188"/>
        <dbReference type="Rhea" id="RHEA-COMP:15541"/>
        <dbReference type="Rhea" id="RHEA-COMP:15546"/>
        <dbReference type="ChEBI" id="CHEBI:15379"/>
        <dbReference type="ChEBI" id="CHEBI:16526"/>
        <dbReference type="ChEBI" id="CHEBI:16810"/>
        <dbReference type="ChEBI" id="CHEBI:16842"/>
        <dbReference type="ChEBI" id="CHEBI:29969"/>
        <dbReference type="ChEBI" id="CHEBI:30031"/>
        <dbReference type="ChEBI" id="CHEBI:61976"/>
        <dbReference type="EC" id="1.14.11.65"/>
    </reaction>
</comment>
<dbReference type="GO" id="GO:0044716">
    <property type="term" value="F:8-oxo-GDP phosphatase activity"/>
    <property type="evidence" value="ECO:0007669"/>
    <property type="project" value="TreeGrafter"/>
</dbReference>
<keyword evidence="17" id="KW-0539">Nucleus</keyword>
<keyword evidence="11" id="KW-0560">Oxidoreductase</keyword>
<dbReference type="InterPro" id="IPR003347">
    <property type="entry name" value="JmjC_dom"/>
</dbReference>
<comment type="cofactor">
    <cofactor evidence="2">
        <name>Mg(2+)</name>
        <dbReference type="ChEBI" id="CHEBI:18420"/>
    </cofactor>
</comment>
<evidence type="ECO:0000256" key="30">
    <source>
        <dbReference type="ARBA" id="ARBA00078747"/>
    </source>
</evidence>
<evidence type="ECO:0000256" key="4">
    <source>
        <dbReference type="ARBA" id="ARBA00004123"/>
    </source>
</evidence>
<dbReference type="GO" id="GO:0044715">
    <property type="term" value="F:8-oxo-dGDP phosphatase activity"/>
    <property type="evidence" value="ECO:0007669"/>
    <property type="project" value="TreeGrafter"/>
</dbReference>
<dbReference type="Gene3D" id="2.60.120.650">
    <property type="entry name" value="Cupin"/>
    <property type="match status" value="1"/>
</dbReference>
<evidence type="ECO:0000256" key="24">
    <source>
        <dbReference type="ARBA" id="ARBA00056193"/>
    </source>
</evidence>
<feature type="region of interest" description="Disordered" evidence="33">
    <location>
        <begin position="246"/>
        <end position="316"/>
    </location>
</feature>
<evidence type="ECO:0000256" key="2">
    <source>
        <dbReference type="ARBA" id="ARBA00001946"/>
    </source>
</evidence>
<comment type="subcellular location">
    <subcellularLocation>
        <location evidence="4">Nucleus</location>
    </subcellularLocation>
</comment>
<dbReference type="GO" id="GO:0003677">
    <property type="term" value="F:DNA binding"/>
    <property type="evidence" value="ECO:0007669"/>
    <property type="project" value="UniProtKB-KW"/>
</dbReference>
<keyword evidence="12" id="KW-0408">Iron</keyword>
<keyword evidence="9" id="KW-0862">Zinc</keyword>
<evidence type="ECO:0000256" key="10">
    <source>
        <dbReference type="ARBA" id="ARBA00022842"/>
    </source>
</evidence>
<sequence length="1109" mass="120713">MESMPSFLKETPAWEKTAPENGIVRQELDTQLRESLRRGTLCLGEPAPFWRGFLSTPGSWLPPGFPQSPKDTIPLVEGEGRQNREREASWPGGKEGLRWKEAVLTHPLAFCGSTSPPCCGPLLPEHSGGHPKSDTVAFRPLHCPFLLETKILERAPFWVPTCLPPHLVSSLPPERPCDWPVAPHPWVYLGDQPKVPSAFSLGSKVSVGAEKVPGAQATQGGCPGDEESPAAQLRALKRASSPEIWGAVGSPAAKRPPDRFPGSTGQGARGWREVLDSSFGNKAEAEQRDDHRGPRDGRASLQDPGLQDTPCSAPPASIAQCQSCAQAAGEAGGLACHSQQVPRLPLGGEQQQEEDSAASSEEGGGSGLEARLSTGLAKHLLSGLGDRLCRLLRREREALAWAQREGSQEQSTEECAQEAGHGACPLMLTQFVSSQALAELSTAMHQVWVKFDIRGHCPCQADARVWAPGDGGQQDDRITNILDSIIAQVVERKILEKALGPGLRAGPGLRKGLGLPLSPLQPRLPPPGALLWLQEPRPRHGFHLFQEHWRQGQPVLVSGIQRTLRGNLWGTEALGALGGQVQALTRLGPPQPTSLGSATFWEGFSRPEIRPKSEEGSVLLLHRALGDEDTSRVENLAASLPLPEYCAQRGKLNLASYLPPGPPLRALEPQLWAAYGVSPHRGHLGTKNLCVEVTDLVSVLVRAEAPLPAWHRAQKGLDGEGLWSPGSQVSTVWHVFRAQDAQRIRRFLQMVCPASAGNLEPGTPGSCYLDAGLRRRLREEWGVSCWTLLQAPGEAVLVQGLVSTVSVTQHFLSPETSALSAQLCHQGPSLPPDCRLLYAQDEVLLIQEAKKECRGSWYLPAGRMEPGETIVEALQREVKEEAGLHCEPLTLLSVEERGTAWIRFVFLARPTGGILKTSEEADAESLQAGWYPRTSLPTPLRAHDILHLVELAAQYRQQARHPLVLPQELPCSLVCQRLVATFTSVQTVWVLVGTVGMPHLPITACGFTPMEQRGGIKMAVLRLLQECLTLHHLAVETKGLLGLQHLGKDHTDGVCLDVLVTVAFRNPGIQNEPPKVRGESFFWWKVMEEDLQSQLLQRLQESSVVPVNR</sequence>
<evidence type="ECO:0000256" key="27">
    <source>
        <dbReference type="ARBA" id="ARBA00071481"/>
    </source>
</evidence>
<keyword evidence="10" id="KW-0460">Magnesium</keyword>
<comment type="caution">
    <text evidence="35">The sequence shown here is derived from an EMBL/GenBank/DDBJ whole genome shotgun (WGS) entry which is preliminary data.</text>
</comment>
<dbReference type="InterPro" id="IPR020084">
    <property type="entry name" value="NUDIX_hydrolase_CS"/>
</dbReference>
<dbReference type="EC" id="1.14.11.65" evidence="18"/>
<keyword evidence="13" id="KW-0805">Transcription regulation</keyword>
<dbReference type="Pfam" id="PF00293">
    <property type="entry name" value="NUDIX"/>
    <property type="match status" value="1"/>
</dbReference>
<evidence type="ECO:0000256" key="7">
    <source>
        <dbReference type="ARBA" id="ARBA00022771"/>
    </source>
</evidence>
<evidence type="ECO:0000256" key="18">
    <source>
        <dbReference type="ARBA" id="ARBA00038951"/>
    </source>
</evidence>
<evidence type="ECO:0000256" key="23">
    <source>
        <dbReference type="ARBA" id="ARBA00052843"/>
    </source>
</evidence>
<gene>
    <name evidence="35" type="ORF">HPG69_004325</name>
</gene>
<evidence type="ECO:0000256" key="11">
    <source>
        <dbReference type="ARBA" id="ARBA00023002"/>
    </source>
</evidence>
<evidence type="ECO:0000256" key="31">
    <source>
        <dbReference type="ARBA" id="ARBA00080473"/>
    </source>
</evidence>
<comment type="cofactor">
    <cofactor evidence="1">
        <name>Mn(2+)</name>
        <dbReference type="ChEBI" id="CHEBI:29035"/>
    </cofactor>
</comment>
<evidence type="ECO:0000256" key="20">
    <source>
        <dbReference type="ARBA" id="ARBA00050269"/>
    </source>
</evidence>
<dbReference type="FunFam" id="3.90.79.10:FF:000080">
    <property type="entry name" value="8-oxo-dGDP phosphatase NUDT18"/>
    <property type="match status" value="1"/>
</dbReference>
<evidence type="ECO:0000256" key="25">
    <source>
        <dbReference type="ARBA" id="ARBA00060257"/>
    </source>
</evidence>
<dbReference type="GO" id="GO:0005654">
    <property type="term" value="C:nucleoplasm"/>
    <property type="evidence" value="ECO:0007669"/>
    <property type="project" value="UniProtKB-ARBA"/>
</dbReference>
<dbReference type="InterPro" id="IPR015797">
    <property type="entry name" value="NUDIX_hydrolase-like_dom_sf"/>
</dbReference>
<comment type="catalytic activity">
    <reaction evidence="23">
        <text>2-oxo-dADP + H2O = 2-oxo-dAMP + phosphate + H(+)</text>
        <dbReference type="Rhea" id="RHEA:35223"/>
        <dbReference type="ChEBI" id="CHEBI:15377"/>
        <dbReference type="ChEBI" id="CHEBI:15378"/>
        <dbReference type="ChEBI" id="CHEBI:43474"/>
        <dbReference type="ChEBI" id="CHEBI:63212"/>
        <dbReference type="ChEBI" id="CHEBI:71363"/>
    </reaction>
    <physiologicalReaction direction="left-to-right" evidence="23">
        <dbReference type="Rhea" id="RHEA:35224"/>
    </physiologicalReaction>
</comment>
<dbReference type="InterPro" id="IPR042970">
    <property type="entry name" value="NUDT18_NUDIX"/>
</dbReference>
<keyword evidence="36" id="KW-1185">Reference proteome</keyword>
<keyword evidence="7" id="KW-0863">Zinc-finger</keyword>
<evidence type="ECO:0000256" key="1">
    <source>
        <dbReference type="ARBA" id="ARBA00001936"/>
    </source>
</evidence>
<evidence type="ECO:0000256" key="5">
    <source>
        <dbReference type="ARBA" id="ARBA00005582"/>
    </source>
</evidence>
<feature type="domain" description="Nudix hydrolase" evidence="34">
    <location>
        <begin position="828"/>
        <end position="953"/>
    </location>
</feature>